<evidence type="ECO:0000256" key="5">
    <source>
        <dbReference type="ARBA" id="ARBA00022989"/>
    </source>
</evidence>
<organism evidence="11 12">
    <name type="scientific">Tetragenococcus osmophilus</name>
    <dbReference type="NCBI Taxonomy" id="526944"/>
    <lineage>
        <taxon>Bacteria</taxon>
        <taxon>Bacillati</taxon>
        <taxon>Bacillota</taxon>
        <taxon>Bacilli</taxon>
        <taxon>Lactobacillales</taxon>
        <taxon>Enterococcaceae</taxon>
        <taxon>Tetragenococcus</taxon>
    </lineage>
</organism>
<evidence type="ECO:0000256" key="8">
    <source>
        <dbReference type="HAMAP-Rule" id="MF_00912"/>
    </source>
</evidence>
<reference evidence="11 12" key="1">
    <citation type="journal article" date="2012" name="Int. J. Syst. Evol. Microbiol.">
        <title>Characterization of Tetragenococcus strains from sugar thick juice reveals a novel species, Tetragenococcus osmophilus sp. nov., and divides Tetragenococcus halophilus into two subspecies, T. halophilus subsp. halophilus subsp. nov. and T. halophilus subsp. flandriensis subsp. nov.</title>
        <authorList>
            <person name="Juste A."/>
            <person name="Van Trappen S."/>
            <person name="Verreth C."/>
            <person name="Cleenwerck I."/>
            <person name="De Vos P."/>
            <person name="Lievens B."/>
            <person name="Willems K.A."/>
        </authorList>
    </citation>
    <scope>NUCLEOTIDE SEQUENCE [LARGE SCALE GENOMIC DNA]</scope>
    <source>
        <strain evidence="11 12">JCM 31126</strain>
    </source>
</reference>
<evidence type="ECO:0000259" key="10">
    <source>
        <dbReference type="PROSITE" id="PS51779"/>
    </source>
</evidence>
<evidence type="ECO:0000256" key="3">
    <source>
        <dbReference type="ARBA" id="ARBA00022618"/>
    </source>
</evidence>
<keyword evidence="3 8" id="KW-0132">Cell division</keyword>
<evidence type="ECO:0000256" key="4">
    <source>
        <dbReference type="ARBA" id="ARBA00022692"/>
    </source>
</evidence>
<evidence type="ECO:0000256" key="1">
    <source>
        <dbReference type="ARBA" id="ARBA00004370"/>
    </source>
</evidence>
<dbReference type="Pfam" id="PF03799">
    <property type="entry name" value="FtsQ_DivIB_C"/>
    <property type="match status" value="1"/>
</dbReference>
<evidence type="ECO:0000256" key="7">
    <source>
        <dbReference type="ARBA" id="ARBA00023306"/>
    </source>
</evidence>
<comment type="function">
    <text evidence="8">Cell division protein that may be involved in stabilizing or promoting the assembly of the division complex.</text>
</comment>
<feature type="transmembrane region" description="Helical" evidence="8">
    <location>
        <begin position="96"/>
        <end position="114"/>
    </location>
</feature>
<name>A0ABM7A9K3_9ENTE</name>
<dbReference type="InterPro" id="IPR026580">
    <property type="entry name" value="DivIB"/>
</dbReference>
<evidence type="ECO:0000313" key="12">
    <source>
        <dbReference type="Proteomes" id="UP000268310"/>
    </source>
</evidence>
<keyword evidence="7 8" id="KW-0131">Cell cycle</keyword>
<dbReference type="Proteomes" id="UP000268310">
    <property type="component" value="Chromosome"/>
</dbReference>
<dbReference type="InterPro" id="IPR013685">
    <property type="entry name" value="POTRA_FtsQ_type"/>
</dbReference>
<evidence type="ECO:0000256" key="2">
    <source>
        <dbReference type="ARBA" id="ARBA00022475"/>
    </source>
</evidence>
<gene>
    <name evidence="8" type="primary">divIB</name>
    <name evidence="11" type="ORF">C7K38_07290</name>
</gene>
<feature type="domain" description="POTRA" evidence="10">
    <location>
        <begin position="118"/>
        <end position="189"/>
    </location>
</feature>
<protein>
    <recommendedName>
        <fullName evidence="8">Cell division protein DivIB</fullName>
    </recommendedName>
</protein>
<accession>A0ABM7A9K3</accession>
<keyword evidence="4 8" id="KW-0812">Transmembrane</keyword>
<proteinExistence type="inferred from homology"/>
<dbReference type="InterPro" id="IPR034746">
    <property type="entry name" value="POTRA"/>
</dbReference>
<keyword evidence="5 8" id="KW-1133">Transmembrane helix</keyword>
<dbReference type="InterPro" id="IPR005548">
    <property type="entry name" value="Cell_div_FtsQ/DivIB_C"/>
</dbReference>
<dbReference type="GO" id="GO:0051301">
    <property type="term" value="P:cell division"/>
    <property type="evidence" value="ECO:0007669"/>
    <property type="project" value="UniProtKB-KW"/>
</dbReference>
<evidence type="ECO:0000313" key="11">
    <source>
        <dbReference type="EMBL" id="AYW48196.1"/>
    </source>
</evidence>
<evidence type="ECO:0000256" key="6">
    <source>
        <dbReference type="ARBA" id="ARBA00023136"/>
    </source>
</evidence>
<evidence type="ECO:0000256" key="9">
    <source>
        <dbReference type="SAM" id="MobiDB-lite"/>
    </source>
</evidence>
<dbReference type="PANTHER" id="PTHR37820">
    <property type="entry name" value="CELL DIVISION PROTEIN DIVIB"/>
    <property type="match status" value="1"/>
</dbReference>
<dbReference type="InterPro" id="IPR050487">
    <property type="entry name" value="FtsQ_DivIB"/>
</dbReference>
<keyword evidence="6 8" id="KW-0472">Membrane</keyword>
<feature type="compositionally biased region" description="Basic and acidic residues" evidence="9">
    <location>
        <begin position="22"/>
        <end position="41"/>
    </location>
</feature>
<sequence>MFNRNSSKKREEENEEELTPWQKEHNRYLEKQEDDTKEKANANKPTNSSKNPETKQEEKSTANNNYKEQKKDNYISFTDRLPKLKNHRNKQLHKRLFIIITLFTIPLLFTLYYISPLNSLSNVEVEGNQNIDSQEIVASSGLQVNQNLWSQYFDREQFTKKLVKEFPRMKNAEIKFSGLNQFQIDVTEYREVSLLAKDEKYYPILENGEVVKQPQEKADKNKVILEDFKSQNQIMSTIENYYELPKEIQSGVSQINYTPSKNNEELLTIFMNDGNRVILNISNMDQQMQYYPQVAKEMDDKGIVDMEVGIFVRPYEENSTEDEQEEEETE</sequence>
<comment type="similarity">
    <text evidence="8">Belongs to the FtsQ/DivIB family. DivIB subfamily.</text>
</comment>
<dbReference type="Gene3D" id="3.40.50.10960">
    <property type="match status" value="1"/>
</dbReference>
<keyword evidence="2 8" id="KW-1003">Cell membrane</keyword>
<dbReference type="HAMAP" id="MF_00912">
    <property type="entry name" value="DivIB"/>
    <property type="match status" value="1"/>
</dbReference>
<dbReference type="EMBL" id="CP027783">
    <property type="protein sequence ID" value="AYW48196.1"/>
    <property type="molecule type" value="Genomic_DNA"/>
</dbReference>
<dbReference type="PROSITE" id="PS51779">
    <property type="entry name" value="POTRA"/>
    <property type="match status" value="1"/>
</dbReference>
<keyword evidence="12" id="KW-1185">Reference proteome</keyword>
<feature type="region of interest" description="Disordered" evidence="9">
    <location>
        <begin position="1"/>
        <end position="71"/>
    </location>
</feature>
<dbReference type="Pfam" id="PF08478">
    <property type="entry name" value="POTRA_1"/>
    <property type="match status" value="1"/>
</dbReference>
<comment type="subcellular location">
    <subcellularLocation>
        <location evidence="8">Cell membrane</location>
        <topology evidence="8">Single-pass type II membrane protein</topology>
    </subcellularLocation>
    <subcellularLocation>
        <location evidence="1">Membrane</location>
    </subcellularLocation>
    <text evidence="8">Localizes to the division septum.</text>
</comment>
<dbReference type="PANTHER" id="PTHR37820:SF1">
    <property type="entry name" value="CELL DIVISION PROTEIN FTSQ"/>
    <property type="match status" value="1"/>
</dbReference>